<dbReference type="AlphaFoldDB" id="A0A4R6UUW3"/>
<dbReference type="SUPFAM" id="SSF51182">
    <property type="entry name" value="RmlC-like cupins"/>
    <property type="match status" value="1"/>
</dbReference>
<dbReference type="InterPro" id="IPR000888">
    <property type="entry name" value="RmlC-like"/>
</dbReference>
<evidence type="ECO:0000256" key="6">
    <source>
        <dbReference type="PIRSR" id="PIRSR600888-3"/>
    </source>
</evidence>
<evidence type="ECO:0000256" key="5">
    <source>
        <dbReference type="PIRSR" id="PIRSR600888-1"/>
    </source>
</evidence>
<protein>
    <recommendedName>
        <fullName evidence="4 7">dTDP-4-dehydrorhamnose 3,5-epimerase</fullName>
        <ecNumber evidence="3 7">5.1.3.13</ecNumber>
    </recommendedName>
    <alternativeName>
        <fullName evidence="7">Thymidine diphospho-4-keto-rhamnose 3,5-epimerase</fullName>
    </alternativeName>
</protein>
<dbReference type="InterPro" id="IPR011051">
    <property type="entry name" value="RmlC_Cupin_sf"/>
</dbReference>
<dbReference type="EMBL" id="SNYM01000001">
    <property type="protein sequence ID" value="TDQ51110.1"/>
    <property type="molecule type" value="Genomic_DNA"/>
</dbReference>
<name>A0A4R6UUW3_9GAMM</name>
<evidence type="ECO:0000256" key="3">
    <source>
        <dbReference type="ARBA" id="ARBA00012098"/>
    </source>
</evidence>
<dbReference type="UniPathway" id="UPA00124"/>
<comment type="caution">
    <text evidence="8">The sequence shown here is derived from an EMBL/GenBank/DDBJ whole genome shotgun (WGS) entry which is preliminary data.</text>
</comment>
<dbReference type="GO" id="GO:0005829">
    <property type="term" value="C:cytosol"/>
    <property type="evidence" value="ECO:0007669"/>
    <property type="project" value="TreeGrafter"/>
</dbReference>
<sequence>MNIVKLDIPEIIVYEPKVFDDERGCFFESFNQKTLEGVIGRKLEFVQDNYSVSKRGVVRGFHFQLPPMAQGKLVHVVRGEVLDVVVDVRQSSPSFGRWTSQLLTSDNRKRMWIPEGFAHGFLVISEVAEFNYKVTNFYCPEKEVTLSYSCIDLDWRRYLPIGVELLVSDKDKMGEQLDVLVSSERVFAQN</sequence>
<dbReference type="CDD" id="cd00438">
    <property type="entry name" value="cupin_RmlC"/>
    <property type="match status" value="1"/>
</dbReference>
<dbReference type="GO" id="GO:0008830">
    <property type="term" value="F:dTDP-4-dehydrorhamnose 3,5-epimerase activity"/>
    <property type="evidence" value="ECO:0007669"/>
    <property type="project" value="UniProtKB-UniRule"/>
</dbReference>
<evidence type="ECO:0000256" key="7">
    <source>
        <dbReference type="RuleBase" id="RU364069"/>
    </source>
</evidence>
<dbReference type="GO" id="GO:0000271">
    <property type="term" value="P:polysaccharide biosynthetic process"/>
    <property type="evidence" value="ECO:0007669"/>
    <property type="project" value="TreeGrafter"/>
</dbReference>
<dbReference type="EC" id="5.1.3.13" evidence="3 7"/>
<accession>A0A4R6UUW3</accession>
<evidence type="ECO:0000313" key="8">
    <source>
        <dbReference type="EMBL" id="TDQ51110.1"/>
    </source>
</evidence>
<reference evidence="8 9" key="1">
    <citation type="submission" date="2019-03" db="EMBL/GenBank/DDBJ databases">
        <title>Genomic Encyclopedia of Type Strains, Phase IV (KMG-IV): sequencing the most valuable type-strain genomes for metagenomic binning, comparative biology and taxonomic classification.</title>
        <authorList>
            <person name="Goeker M."/>
        </authorList>
    </citation>
    <scope>NUCLEOTIDE SEQUENCE [LARGE SCALE GENOMIC DNA]</scope>
    <source>
        <strain evidence="8 9">DSM 103792</strain>
    </source>
</reference>
<comment type="catalytic activity">
    <reaction evidence="1 7">
        <text>dTDP-4-dehydro-6-deoxy-alpha-D-glucose = dTDP-4-dehydro-beta-L-rhamnose</text>
        <dbReference type="Rhea" id="RHEA:16969"/>
        <dbReference type="ChEBI" id="CHEBI:57649"/>
        <dbReference type="ChEBI" id="CHEBI:62830"/>
        <dbReference type="EC" id="5.1.3.13"/>
    </reaction>
</comment>
<comment type="function">
    <text evidence="2 7">Catalyzes the epimerization of the C3' and C5'positions of dTDP-6-deoxy-D-xylo-4-hexulose, forming dTDP-6-deoxy-L-lyxo-4-hexulose.</text>
</comment>
<comment type="pathway">
    <text evidence="7">Carbohydrate biosynthesis; dTDP-L-rhamnose biosynthesis.</text>
</comment>
<feature type="site" description="Participates in a stacking interaction with the thymidine ring of dTDP-4-oxo-6-deoxyglucose" evidence="6">
    <location>
        <position position="138"/>
    </location>
</feature>
<dbReference type="NCBIfam" id="TIGR01221">
    <property type="entry name" value="rmlC"/>
    <property type="match status" value="1"/>
</dbReference>
<dbReference type="RefSeq" id="WP_133586965.1">
    <property type="nucleotide sequence ID" value="NZ_CP037953.1"/>
</dbReference>
<dbReference type="Proteomes" id="UP000295375">
    <property type="component" value="Unassembled WGS sequence"/>
</dbReference>
<gene>
    <name evidence="8" type="ORF">EV696_10179</name>
</gene>
<evidence type="ECO:0000313" key="9">
    <source>
        <dbReference type="Proteomes" id="UP000295375"/>
    </source>
</evidence>
<evidence type="ECO:0000256" key="2">
    <source>
        <dbReference type="ARBA" id="ARBA00001997"/>
    </source>
</evidence>
<keyword evidence="9" id="KW-1185">Reference proteome</keyword>
<dbReference type="PANTHER" id="PTHR21047">
    <property type="entry name" value="DTDP-6-DEOXY-D-GLUCOSE-3,5 EPIMERASE"/>
    <property type="match status" value="1"/>
</dbReference>
<dbReference type="PANTHER" id="PTHR21047:SF2">
    <property type="entry name" value="THYMIDINE DIPHOSPHO-4-KETO-RHAMNOSE 3,5-EPIMERASE"/>
    <property type="match status" value="1"/>
</dbReference>
<keyword evidence="7" id="KW-0413">Isomerase</keyword>
<organism evidence="8 9">
    <name type="scientific">Permianibacter aggregans</name>
    <dbReference type="NCBI Taxonomy" id="1510150"/>
    <lineage>
        <taxon>Bacteria</taxon>
        <taxon>Pseudomonadati</taxon>
        <taxon>Pseudomonadota</taxon>
        <taxon>Gammaproteobacteria</taxon>
        <taxon>Pseudomonadales</taxon>
        <taxon>Pseudomonadaceae</taxon>
        <taxon>Permianibacter</taxon>
    </lineage>
</organism>
<dbReference type="Gene3D" id="2.60.120.10">
    <property type="entry name" value="Jelly Rolls"/>
    <property type="match status" value="1"/>
</dbReference>
<feature type="active site" description="Proton acceptor" evidence="5">
    <location>
        <position position="62"/>
    </location>
</feature>
<dbReference type="OrthoDB" id="9800680at2"/>
<comment type="similarity">
    <text evidence="7">Belongs to the dTDP-4-dehydrorhamnose 3,5-epimerase family.</text>
</comment>
<dbReference type="InterPro" id="IPR014710">
    <property type="entry name" value="RmlC-like_jellyroll"/>
</dbReference>
<evidence type="ECO:0000256" key="4">
    <source>
        <dbReference type="ARBA" id="ARBA00019595"/>
    </source>
</evidence>
<comment type="subunit">
    <text evidence="7">Homodimer.</text>
</comment>
<proteinExistence type="inferred from homology"/>
<evidence type="ECO:0000256" key="1">
    <source>
        <dbReference type="ARBA" id="ARBA00001298"/>
    </source>
</evidence>
<dbReference type="Pfam" id="PF00908">
    <property type="entry name" value="dTDP_sugar_isom"/>
    <property type="match status" value="1"/>
</dbReference>
<dbReference type="GO" id="GO:0019305">
    <property type="term" value="P:dTDP-rhamnose biosynthetic process"/>
    <property type="evidence" value="ECO:0007669"/>
    <property type="project" value="UniProtKB-UniRule"/>
</dbReference>
<feature type="active site" description="Proton donor" evidence="5">
    <location>
        <position position="132"/>
    </location>
</feature>